<proteinExistence type="predicted"/>
<keyword evidence="4" id="KW-1185">Reference proteome</keyword>
<dbReference type="Pfam" id="PF13568">
    <property type="entry name" value="OMP_b-brl_2"/>
    <property type="match status" value="1"/>
</dbReference>
<dbReference type="EMBL" id="FTNM01000005">
    <property type="protein sequence ID" value="SIR36351.1"/>
    <property type="molecule type" value="Genomic_DNA"/>
</dbReference>
<feature type="signal peptide" evidence="1">
    <location>
        <begin position="1"/>
        <end position="20"/>
    </location>
</feature>
<dbReference type="Proteomes" id="UP000185924">
    <property type="component" value="Unassembled WGS sequence"/>
</dbReference>
<evidence type="ECO:0000313" key="3">
    <source>
        <dbReference type="EMBL" id="SIR36351.1"/>
    </source>
</evidence>
<evidence type="ECO:0000259" key="2">
    <source>
        <dbReference type="Pfam" id="PF13568"/>
    </source>
</evidence>
<dbReference type="RefSeq" id="WP_076422917.1">
    <property type="nucleotide sequence ID" value="NZ_FTNM01000005.1"/>
</dbReference>
<evidence type="ECO:0000256" key="1">
    <source>
        <dbReference type="SAM" id="SignalP"/>
    </source>
</evidence>
<accession>A0A1N7ABH4</accession>
<evidence type="ECO:0000313" key="4">
    <source>
        <dbReference type="Proteomes" id="UP000185924"/>
    </source>
</evidence>
<dbReference type="AlphaFoldDB" id="A0A1N7ABH4"/>
<dbReference type="OrthoDB" id="1001536at2"/>
<dbReference type="InterPro" id="IPR025665">
    <property type="entry name" value="Beta-barrel_OMP_2"/>
</dbReference>
<keyword evidence="1" id="KW-0732">Signal</keyword>
<gene>
    <name evidence="3" type="ORF">SAMN05421545_3359</name>
</gene>
<organism evidence="3 4">
    <name type="scientific">Pontibacter lucknowensis</name>
    <dbReference type="NCBI Taxonomy" id="1077936"/>
    <lineage>
        <taxon>Bacteria</taxon>
        <taxon>Pseudomonadati</taxon>
        <taxon>Bacteroidota</taxon>
        <taxon>Cytophagia</taxon>
        <taxon>Cytophagales</taxon>
        <taxon>Hymenobacteraceae</taxon>
        <taxon>Pontibacter</taxon>
    </lineage>
</organism>
<dbReference type="STRING" id="1077936.SAMN05421545_3359"/>
<sequence>MKNLVLTIFALVALSTAAQAQFLTGGLKAGVGSSSVSVHDVTSNPAEYANKESVTSYHAGAFARVNILGFFIQPEAIFTQTGGRLESNPNTSITNRVSDIKFNRLDVPIMAGISIANLVRIQAGPVASNLLSARQEGQSIKSFMSGSDWGYQAGIGLDIQRLTVDVRYERINRNYSDPSLQSNYDLANEQILLSLGLKLF</sequence>
<protein>
    <submittedName>
        <fullName evidence="3">Outer membrane protein beta-barrel domain-containing protein</fullName>
    </submittedName>
</protein>
<feature type="chain" id="PRO_5012320149" evidence="1">
    <location>
        <begin position="21"/>
        <end position="200"/>
    </location>
</feature>
<feature type="domain" description="Outer membrane protein beta-barrel" evidence="2">
    <location>
        <begin position="23"/>
        <end position="169"/>
    </location>
</feature>
<name>A0A1N7ABH4_9BACT</name>
<reference evidence="4" key="1">
    <citation type="submission" date="2017-01" db="EMBL/GenBank/DDBJ databases">
        <authorList>
            <person name="Varghese N."/>
            <person name="Submissions S."/>
        </authorList>
    </citation>
    <scope>NUCLEOTIDE SEQUENCE [LARGE SCALE GENOMIC DNA]</scope>
    <source>
        <strain evidence="4">DM9</strain>
    </source>
</reference>